<evidence type="ECO:0000313" key="15">
    <source>
        <dbReference type="RefSeq" id="XP_030635108.1"/>
    </source>
</evidence>
<feature type="region of interest" description="Disordered" evidence="12">
    <location>
        <begin position="1"/>
        <end position="188"/>
    </location>
</feature>
<keyword evidence="5" id="KW-0862">Zinc</keyword>
<evidence type="ECO:0000256" key="8">
    <source>
        <dbReference type="ARBA" id="ARBA00023163"/>
    </source>
</evidence>
<feature type="compositionally biased region" description="Polar residues" evidence="12">
    <location>
        <begin position="1149"/>
        <end position="1158"/>
    </location>
</feature>
<dbReference type="PROSITE" id="PS00028">
    <property type="entry name" value="ZINC_FINGER_C2H2_1"/>
    <property type="match status" value="6"/>
</dbReference>
<feature type="domain" description="C2H2-type" evidence="13">
    <location>
        <begin position="728"/>
        <end position="755"/>
    </location>
</feature>
<feature type="compositionally biased region" description="Basic and acidic residues" evidence="12">
    <location>
        <begin position="1081"/>
        <end position="1094"/>
    </location>
</feature>
<evidence type="ECO:0000256" key="5">
    <source>
        <dbReference type="ARBA" id="ARBA00022833"/>
    </source>
</evidence>
<feature type="domain" description="C2H2-type" evidence="13">
    <location>
        <begin position="377"/>
        <end position="404"/>
    </location>
</feature>
<feature type="compositionally biased region" description="Low complexity" evidence="12">
    <location>
        <begin position="172"/>
        <end position="184"/>
    </location>
</feature>
<feature type="compositionally biased region" description="Polar residues" evidence="12">
    <location>
        <begin position="134"/>
        <end position="145"/>
    </location>
</feature>
<evidence type="ECO:0000256" key="2">
    <source>
        <dbReference type="ARBA" id="ARBA00022723"/>
    </source>
</evidence>
<feature type="compositionally biased region" description="Basic and acidic residues" evidence="12">
    <location>
        <begin position="1177"/>
        <end position="1192"/>
    </location>
</feature>
<feature type="compositionally biased region" description="Low complexity" evidence="12">
    <location>
        <begin position="710"/>
        <end position="724"/>
    </location>
</feature>
<keyword evidence="2" id="KW-0479">Metal-binding</keyword>
<reference evidence="15" key="1">
    <citation type="submission" date="2025-08" db="UniProtKB">
        <authorList>
            <consortium name="RefSeq"/>
        </authorList>
    </citation>
    <scope>IDENTIFICATION</scope>
</reference>
<dbReference type="Gene3D" id="3.30.160.60">
    <property type="entry name" value="Classic Zinc Finger"/>
    <property type="match status" value="4"/>
</dbReference>
<feature type="compositionally biased region" description="Polar residues" evidence="12">
    <location>
        <begin position="92"/>
        <end position="104"/>
    </location>
</feature>
<feature type="domain" description="C2H2-type" evidence="13">
    <location>
        <begin position="405"/>
        <end position="432"/>
    </location>
</feature>
<feature type="region of interest" description="Disordered" evidence="12">
    <location>
        <begin position="445"/>
        <end position="476"/>
    </location>
</feature>
<dbReference type="InParanoid" id="A0A6J2VT47"/>
<feature type="compositionally biased region" description="Polar residues" evidence="12">
    <location>
        <begin position="924"/>
        <end position="946"/>
    </location>
</feature>
<comment type="subcellular location">
    <subcellularLocation>
        <location evidence="1">Nucleus</location>
    </subcellularLocation>
</comment>
<dbReference type="Proteomes" id="UP000504632">
    <property type="component" value="Chromosome 7"/>
</dbReference>
<feature type="region of interest" description="Disordered" evidence="12">
    <location>
        <begin position="702"/>
        <end position="724"/>
    </location>
</feature>
<dbReference type="InterPro" id="IPR013087">
    <property type="entry name" value="Znf_C2H2_type"/>
</dbReference>
<feature type="compositionally biased region" description="Low complexity" evidence="12">
    <location>
        <begin position="536"/>
        <end position="548"/>
    </location>
</feature>
<feature type="domain" description="C2H2-type" evidence="13">
    <location>
        <begin position="789"/>
        <end position="816"/>
    </location>
</feature>
<dbReference type="GO" id="GO:0008270">
    <property type="term" value="F:zinc ion binding"/>
    <property type="evidence" value="ECO:0007669"/>
    <property type="project" value="UniProtKB-KW"/>
</dbReference>
<dbReference type="AlphaFoldDB" id="A0A6J2VT47"/>
<dbReference type="GO" id="GO:0005634">
    <property type="term" value="C:nucleus"/>
    <property type="evidence" value="ECO:0007669"/>
    <property type="project" value="UniProtKB-SubCell"/>
</dbReference>
<keyword evidence="8" id="KW-0804">Transcription</keyword>
<protein>
    <submittedName>
        <fullName evidence="15">Sal-like protein 2</fullName>
    </submittedName>
</protein>
<dbReference type="FunFam" id="3.30.160.60:FF:000130">
    <property type="entry name" value="Spalt-like transcription factor 4"/>
    <property type="match status" value="1"/>
</dbReference>
<feature type="region of interest" description="Disordered" evidence="12">
    <location>
        <begin position="814"/>
        <end position="969"/>
    </location>
</feature>
<feature type="compositionally biased region" description="Polar residues" evidence="12">
    <location>
        <begin position="22"/>
        <end position="32"/>
    </location>
</feature>
<feature type="region of interest" description="Disordered" evidence="12">
    <location>
        <begin position="985"/>
        <end position="1261"/>
    </location>
</feature>
<feature type="compositionally biased region" description="Low complexity" evidence="12">
    <location>
        <begin position="627"/>
        <end position="644"/>
    </location>
</feature>
<feature type="compositionally biased region" description="Low complexity" evidence="12">
    <location>
        <begin position="242"/>
        <end position="268"/>
    </location>
</feature>
<keyword evidence="4 11" id="KW-0863">Zinc-finger</keyword>
<evidence type="ECO:0000256" key="10">
    <source>
        <dbReference type="ARBA" id="ARBA00038474"/>
    </source>
</evidence>
<evidence type="ECO:0000256" key="3">
    <source>
        <dbReference type="ARBA" id="ARBA00022737"/>
    </source>
</evidence>
<keyword evidence="6" id="KW-0805">Transcription regulation</keyword>
<feature type="compositionally biased region" description="Polar residues" evidence="12">
    <location>
        <begin position="1043"/>
        <end position="1059"/>
    </location>
</feature>
<gene>
    <name evidence="15" type="primary">LOC115816285</name>
</gene>
<comment type="similarity">
    <text evidence="10">Belongs to the sal C2H2-type zinc-finger protein family.</text>
</comment>
<feature type="compositionally biased region" description="Polar residues" evidence="12">
    <location>
        <begin position="884"/>
        <end position="893"/>
    </location>
</feature>
<evidence type="ECO:0000256" key="11">
    <source>
        <dbReference type="PROSITE-ProRule" id="PRU00042"/>
    </source>
</evidence>
<feature type="region of interest" description="Disordered" evidence="12">
    <location>
        <begin position="235"/>
        <end position="297"/>
    </location>
</feature>
<name>A0A6J2VT47_CHACN</name>
<dbReference type="SMART" id="SM00355">
    <property type="entry name" value="ZnF_C2H2"/>
    <property type="match status" value="6"/>
</dbReference>
<evidence type="ECO:0000313" key="14">
    <source>
        <dbReference type="Proteomes" id="UP000504632"/>
    </source>
</evidence>
<evidence type="ECO:0000256" key="12">
    <source>
        <dbReference type="SAM" id="MobiDB-lite"/>
    </source>
</evidence>
<keyword evidence="14" id="KW-1185">Reference proteome</keyword>
<feature type="compositionally biased region" description="Low complexity" evidence="12">
    <location>
        <begin position="287"/>
        <end position="297"/>
    </location>
</feature>
<keyword evidence="3" id="KW-0677">Repeat</keyword>
<dbReference type="PANTHER" id="PTHR23233">
    <property type="entry name" value="SAL-LIKE PROTEIN"/>
    <property type="match status" value="1"/>
</dbReference>
<dbReference type="GO" id="GO:0000981">
    <property type="term" value="F:DNA-binding transcription factor activity, RNA polymerase II-specific"/>
    <property type="evidence" value="ECO:0007669"/>
    <property type="project" value="TreeGrafter"/>
</dbReference>
<dbReference type="Pfam" id="PF00096">
    <property type="entry name" value="zf-C2H2"/>
    <property type="match status" value="3"/>
</dbReference>
<feature type="region of interest" description="Disordered" evidence="12">
    <location>
        <begin position="326"/>
        <end position="375"/>
    </location>
</feature>
<evidence type="ECO:0000256" key="7">
    <source>
        <dbReference type="ARBA" id="ARBA00023125"/>
    </source>
</evidence>
<keyword evidence="9" id="KW-0539">Nucleus</keyword>
<dbReference type="FunFam" id="3.30.160.60:FF:002391">
    <property type="entry name" value="Transcription factor IIIA"/>
    <property type="match status" value="1"/>
</dbReference>
<feature type="compositionally biased region" description="Low complexity" evidence="12">
    <location>
        <begin position="146"/>
        <end position="162"/>
    </location>
</feature>
<feature type="compositionally biased region" description="Polar residues" evidence="12">
    <location>
        <begin position="835"/>
        <end position="850"/>
    </location>
</feature>
<feature type="compositionally biased region" description="Low complexity" evidence="12">
    <location>
        <begin position="851"/>
        <end position="861"/>
    </location>
</feature>
<dbReference type="FunFam" id="3.30.160.60:FF:000025">
    <property type="entry name" value="Spalt-like transcription factor 1"/>
    <property type="match status" value="1"/>
</dbReference>
<feature type="compositionally biased region" description="Polar residues" evidence="12">
    <location>
        <begin position="955"/>
        <end position="969"/>
    </location>
</feature>
<dbReference type="PROSITE" id="PS50157">
    <property type="entry name" value="ZINC_FINGER_C2H2_2"/>
    <property type="match status" value="6"/>
</dbReference>
<feature type="compositionally biased region" description="Basic and acidic residues" evidence="12">
    <location>
        <begin position="894"/>
        <end position="903"/>
    </location>
</feature>
<feature type="compositionally biased region" description="Low complexity" evidence="12">
    <location>
        <begin position="33"/>
        <end position="54"/>
    </location>
</feature>
<evidence type="ECO:0000256" key="9">
    <source>
        <dbReference type="ARBA" id="ARBA00023242"/>
    </source>
</evidence>
<dbReference type="InterPro" id="IPR051565">
    <property type="entry name" value="Sal_C2H2-zinc-finger"/>
</dbReference>
<feature type="compositionally biased region" description="Low complexity" evidence="12">
    <location>
        <begin position="347"/>
        <end position="373"/>
    </location>
</feature>
<dbReference type="GO" id="GO:0000978">
    <property type="term" value="F:RNA polymerase II cis-regulatory region sequence-specific DNA binding"/>
    <property type="evidence" value="ECO:0007669"/>
    <property type="project" value="TreeGrafter"/>
</dbReference>
<accession>A0A6J2VT47</accession>
<feature type="region of interest" description="Disordered" evidence="12">
    <location>
        <begin position="612"/>
        <end position="681"/>
    </location>
</feature>
<organism evidence="14 15">
    <name type="scientific">Chanos chanos</name>
    <name type="common">Milkfish</name>
    <name type="synonym">Mugil chanos</name>
    <dbReference type="NCBI Taxonomy" id="29144"/>
    <lineage>
        <taxon>Eukaryota</taxon>
        <taxon>Metazoa</taxon>
        <taxon>Chordata</taxon>
        <taxon>Craniata</taxon>
        <taxon>Vertebrata</taxon>
        <taxon>Euteleostomi</taxon>
        <taxon>Actinopterygii</taxon>
        <taxon>Neopterygii</taxon>
        <taxon>Teleostei</taxon>
        <taxon>Ostariophysi</taxon>
        <taxon>Gonorynchiformes</taxon>
        <taxon>Chanidae</taxon>
        <taxon>Chanos</taxon>
    </lineage>
</organism>
<feature type="domain" description="C2H2-type" evidence="13">
    <location>
        <begin position="1125"/>
        <end position="1152"/>
    </location>
</feature>
<evidence type="ECO:0000256" key="1">
    <source>
        <dbReference type="ARBA" id="ARBA00004123"/>
    </source>
</evidence>
<dbReference type="OrthoDB" id="8922241at2759"/>
<dbReference type="InterPro" id="IPR036236">
    <property type="entry name" value="Znf_C2H2_sf"/>
</dbReference>
<dbReference type="FunCoup" id="A0A6J2VT47">
    <property type="interactions" value="586"/>
</dbReference>
<feature type="compositionally biased region" description="Polar residues" evidence="12">
    <location>
        <begin position="658"/>
        <end position="681"/>
    </location>
</feature>
<dbReference type="Pfam" id="PF13894">
    <property type="entry name" value="zf-C2H2_4"/>
    <property type="match status" value="1"/>
</dbReference>
<keyword evidence="7" id="KW-0238">DNA-binding</keyword>
<feature type="compositionally biased region" description="Polar residues" evidence="12">
    <location>
        <begin position="445"/>
        <end position="456"/>
    </location>
</feature>
<dbReference type="GeneID" id="115816285"/>
<proteinExistence type="inferred from homology"/>
<dbReference type="RefSeq" id="XP_030635108.1">
    <property type="nucleotide sequence ID" value="XM_030779248.1"/>
</dbReference>
<dbReference type="PANTHER" id="PTHR23233:SF85">
    <property type="entry name" value="SAL-LIKE PROTEIN 2"/>
    <property type="match status" value="1"/>
</dbReference>
<evidence type="ECO:0000256" key="4">
    <source>
        <dbReference type="ARBA" id="ARBA00022771"/>
    </source>
</evidence>
<feature type="region of interest" description="Disordered" evidence="12">
    <location>
        <begin position="536"/>
        <end position="577"/>
    </location>
</feature>
<feature type="domain" description="C2H2-type" evidence="13">
    <location>
        <begin position="756"/>
        <end position="783"/>
    </location>
</feature>
<dbReference type="SUPFAM" id="SSF57667">
    <property type="entry name" value="beta-beta-alpha zinc fingers"/>
    <property type="match status" value="3"/>
</dbReference>
<evidence type="ECO:0000259" key="13">
    <source>
        <dbReference type="PROSITE" id="PS50157"/>
    </source>
</evidence>
<evidence type="ECO:0000256" key="6">
    <source>
        <dbReference type="ARBA" id="ARBA00023015"/>
    </source>
</evidence>
<sequence length="1261" mass="132032">MSRRKQKRPQQLVNADPGGTRLISQDESFTVKSPSTSLASEPTSSSSSSSPSSLQDCQPPLAPRPSPGGVHAPSLPNESSSPLHWPSHIAPYTTSLPNTHSSLSPDFPHPSLSSQTQSPPPVQQKSAHTPLYQPHSTMTSPQLGISATTTASSSASSSSSSLGPPPHPGSPSPVQQTPSSPPGQLQVPPTLAVLLEELRVLQQRQIHQMQMTEEICRQVLRLGGVAGVQETVQGSVENHQKSTGSPSPPHSTSGPAASMASPLLSCPPSLMPQPPVSKPGISNGTRASSSSSSSSSSTSALISSAASVHSLSLSLGLPPRYLHEKSSNTSSFVHGNGLNFSTPPLPTSSSSQDHLPSSSSVGSGAGTSSSSSGRHQHTCRFCGKVLSSDSSLQIHLRSHTGERPYQCPVCLSRFTTRGNLKAHFLRHREQNPELSLSLLPPALSDQIQSGSSLGTSQRRRKRRAEDEEPFGIKGVTGLPDGMALSFLSGSSPHPTPSSLPLPPTVDLALLSTAHSLLQLNRASAAAAASASASANVHSSSSSSSSSSSGTGQFKGAKQQRFDENTPPPSALHPAGSPYSQLAHLPKILFHSGPSPHHPGLALLRPPHLPSPHAQLTFPFSPFPKAQTSASSTSPSSSTATSDTSKLQRLAQKLEKQPQGASSRTSGDSATSGNSQANDIITTSNVNATSAYRREMMAALGLSPSTNSEASSQNLSSGSTSSLPSLTPNQCGICLRVLSCPRALRLHQATHLGERPFPCKLCGRSFSTKGSLRAHLATHHARPSNARAQNSCPLCQRKFTNAVVLQHHIRMHLGGQLPPDGNGDLLSEDDPGAVSTAVNASKPLQTHPLNMSSSSSISESCSGTKRNMSADGDLSVPPSDPDPSNVINQALTHDSTSEKKDFHANRPTASPFPEENCDSDAPKKSTYSGPLKANQTDSKSSMMINGNTEDDDTPLSLCTRSSPQDAESNVVVTDVVSRNRGIMAELSHSKPSLNSGAVDLSPTLTPPSSPSATLEPKQGQSSPGGPAAKAGTDVDPEPRKRDMTQTTENESLSAATSNGATEEEDEMVKPQDAMSGSEAMMEEEHCNTTEEKDHGGQAQDGVESVEMSQATTLATPPHPQRQDKPYSCSQCGKEYASRSGLKGHMKTHSGVVSNGSGVTPTGKDAVEDLAKSNLPPEDAEKRLEQSPEKRCKSEAPLATMESVEGEENPEDIGSSNPLHNDTPHPPGVSLNGTGGSREGPGQLSPKWLLILPPLGSRNHDNR</sequence>